<evidence type="ECO:0000313" key="2">
    <source>
        <dbReference type="Proteomes" id="UP000030016"/>
    </source>
</evidence>
<dbReference type="RefSeq" id="WP_039250862.1">
    <property type="nucleotide sequence ID" value="NZ_JDRX01000037.1"/>
</dbReference>
<dbReference type="EMBL" id="JDRX01000037">
    <property type="protein sequence ID" value="KGN00182.1"/>
    <property type="molecule type" value="Genomic_DNA"/>
</dbReference>
<proteinExistence type="predicted"/>
<comment type="caution">
    <text evidence="1">The sequence shown here is derived from an EMBL/GenBank/DDBJ whole genome shotgun (WGS) entry which is preliminary data.</text>
</comment>
<reference evidence="1 2" key="1">
    <citation type="submission" date="2014-01" db="EMBL/GenBank/DDBJ databases">
        <title>Plasmidome dynamics in the species complex Clostridium novyi sensu lato converts strains of independent lineages into distinctly different pathogens.</title>
        <authorList>
            <person name="Skarin H."/>
            <person name="Segerman B."/>
        </authorList>
    </citation>
    <scope>NUCLEOTIDE SEQUENCE [LARGE SCALE GENOMIC DNA]</scope>
    <source>
        <strain evidence="1 2">4570</strain>
    </source>
</reference>
<dbReference type="AlphaFoldDB" id="A0AA88ZRM9"/>
<evidence type="ECO:0000313" key="1">
    <source>
        <dbReference type="EMBL" id="KGN00182.1"/>
    </source>
</evidence>
<gene>
    <name evidence="1" type="ORF">Z969_10050</name>
</gene>
<name>A0AA88ZRM9_CLONO</name>
<dbReference type="Proteomes" id="UP000030016">
    <property type="component" value="Unassembled WGS sequence"/>
</dbReference>
<organism evidence="1 2">
    <name type="scientific">Clostridium novyi A str. 4570</name>
    <dbReference type="NCBI Taxonomy" id="1444290"/>
    <lineage>
        <taxon>Bacteria</taxon>
        <taxon>Bacillati</taxon>
        <taxon>Bacillota</taxon>
        <taxon>Clostridia</taxon>
        <taxon>Eubacteriales</taxon>
        <taxon>Clostridiaceae</taxon>
        <taxon>Clostridium</taxon>
    </lineage>
</organism>
<sequence>MAVIFAVVGGGAVVGIATSDPYSDYSEYNDYSDYDNYSNYSDAAERRKRRFDEKTREINNKKYKINSYKTNKVNEYLHSNSLKQQSGVSVSVSEVKKDGNTGIQNCENMKFIEESRRDQVAIDEIDEIINKIDKILQEDE</sequence>
<accession>A0AA88ZRM9</accession>
<protein>
    <submittedName>
        <fullName evidence="1">Uncharacterized protein</fullName>
    </submittedName>
</protein>